<proteinExistence type="predicted"/>
<dbReference type="VEuPathDB" id="FungiDB:EYZ11_005273"/>
<evidence type="ECO:0000256" key="1">
    <source>
        <dbReference type="SAM" id="SignalP"/>
    </source>
</evidence>
<gene>
    <name evidence="2" type="ORF">EYZ11_005273</name>
</gene>
<name>A0A4V3UPH8_9EURO</name>
<organism evidence="2 3">
    <name type="scientific">Aspergillus tanneri</name>
    <dbReference type="NCBI Taxonomy" id="1220188"/>
    <lineage>
        <taxon>Eukaryota</taxon>
        <taxon>Fungi</taxon>
        <taxon>Dikarya</taxon>
        <taxon>Ascomycota</taxon>
        <taxon>Pezizomycotina</taxon>
        <taxon>Eurotiomycetes</taxon>
        <taxon>Eurotiomycetidae</taxon>
        <taxon>Eurotiales</taxon>
        <taxon>Aspergillaceae</taxon>
        <taxon>Aspergillus</taxon>
        <taxon>Aspergillus subgen. Circumdati</taxon>
    </lineage>
</organism>
<reference evidence="2 3" key="1">
    <citation type="submission" date="2019-03" db="EMBL/GenBank/DDBJ databases">
        <title>The genome sequence of a newly discovered highly antifungal drug resistant Aspergillus species, Aspergillus tanneri NIH 1004.</title>
        <authorList>
            <person name="Mounaud S."/>
            <person name="Singh I."/>
            <person name="Joardar V."/>
            <person name="Pakala S."/>
            <person name="Pakala S."/>
            <person name="Venepally P."/>
            <person name="Hoover J."/>
            <person name="Nierman W."/>
            <person name="Chung J."/>
            <person name="Losada L."/>
        </authorList>
    </citation>
    <scope>NUCLEOTIDE SEQUENCE [LARGE SCALE GENOMIC DNA]</scope>
    <source>
        <strain evidence="2 3">NIH1004</strain>
    </source>
</reference>
<dbReference type="EMBL" id="SOSA01000166">
    <property type="protein sequence ID" value="THC95234.1"/>
    <property type="molecule type" value="Genomic_DNA"/>
</dbReference>
<keyword evidence="3" id="KW-1185">Reference proteome</keyword>
<dbReference type="AlphaFoldDB" id="A0A4V3UPH8"/>
<evidence type="ECO:0000313" key="3">
    <source>
        <dbReference type="Proteomes" id="UP000308092"/>
    </source>
</evidence>
<accession>A0A4V3UPH8</accession>
<dbReference type="Proteomes" id="UP000308092">
    <property type="component" value="Unassembled WGS sequence"/>
</dbReference>
<sequence>MKRRSALALLMQLAMRPGGAEDEGNEIRGIMVKPAGLVV</sequence>
<evidence type="ECO:0000313" key="2">
    <source>
        <dbReference type="EMBL" id="THC95234.1"/>
    </source>
</evidence>
<comment type="caution">
    <text evidence="2">The sequence shown here is derived from an EMBL/GenBank/DDBJ whole genome shotgun (WGS) entry which is preliminary data.</text>
</comment>
<feature type="signal peptide" evidence="1">
    <location>
        <begin position="1"/>
        <end position="20"/>
    </location>
</feature>
<feature type="chain" id="PRO_5020341468" evidence="1">
    <location>
        <begin position="21"/>
        <end position="39"/>
    </location>
</feature>
<protein>
    <submittedName>
        <fullName evidence="2">Uncharacterized protein</fullName>
    </submittedName>
</protein>
<keyword evidence="1" id="KW-0732">Signal</keyword>